<evidence type="ECO:0000256" key="1">
    <source>
        <dbReference type="ARBA" id="ARBA00004811"/>
    </source>
</evidence>
<evidence type="ECO:0000256" key="3">
    <source>
        <dbReference type="ARBA" id="ARBA00012450"/>
    </source>
</evidence>
<dbReference type="InterPro" id="IPR013792">
    <property type="entry name" value="RNA3'P_cycl/enolpyr_Trfase_a/b"/>
</dbReference>
<organism evidence="10">
    <name type="scientific">invertebrate metagenome</name>
    <dbReference type="NCBI Taxonomy" id="1711999"/>
    <lineage>
        <taxon>unclassified sequences</taxon>
        <taxon>metagenomes</taxon>
        <taxon>organismal metagenomes</taxon>
    </lineage>
</organism>
<dbReference type="SUPFAM" id="SSF55205">
    <property type="entry name" value="EPT/RTPC-like"/>
    <property type="match status" value="1"/>
</dbReference>
<dbReference type="GO" id="GO:0009423">
    <property type="term" value="P:chorismate biosynthetic process"/>
    <property type="evidence" value="ECO:0007669"/>
    <property type="project" value="UniProtKB-UniPathway"/>
</dbReference>
<comment type="pathway">
    <text evidence="1">Metabolic intermediate biosynthesis; chorismate biosynthesis; chorismate from D-erythrose 4-phosphate and phosphoenolpyruvate: step 6/7.</text>
</comment>
<dbReference type="EMBL" id="LR026963">
    <property type="protein sequence ID" value="VBB68693.1"/>
    <property type="molecule type" value="Genomic_DNA"/>
</dbReference>
<dbReference type="AlphaFoldDB" id="A0A484H7P1"/>
<feature type="domain" description="Enolpyruvate transferase" evidence="9">
    <location>
        <begin position="1"/>
        <end position="402"/>
    </location>
</feature>
<dbReference type="GO" id="GO:0003866">
    <property type="term" value="F:3-phosphoshikimate 1-carboxyvinyltransferase activity"/>
    <property type="evidence" value="ECO:0007669"/>
    <property type="project" value="UniProtKB-EC"/>
</dbReference>
<evidence type="ECO:0000256" key="5">
    <source>
        <dbReference type="ARBA" id="ARBA00022605"/>
    </source>
</evidence>
<evidence type="ECO:0000256" key="7">
    <source>
        <dbReference type="ARBA" id="ARBA00023141"/>
    </source>
</evidence>
<dbReference type="GO" id="GO:0009073">
    <property type="term" value="P:aromatic amino acid family biosynthetic process"/>
    <property type="evidence" value="ECO:0007669"/>
    <property type="project" value="UniProtKB-KW"/>
</dbReference>
<sequence>MIGALAVGETIITGLLESEDVFRTAAAMRALGTDVTRIAPASWRLYGRGIGGLAEPMNILDMGNSGTGARLLMGLLASHPLTCVLTGDASLRARPMQRVMKPLHSIGACFLARANGQLPLAMAGTAHPIPIVHTLEVASAQVKSAVLLAGLNTPGTTTVIEPLPTRDHTERMLQGFGAILRVEENMTGGRIITLTGQPEISGRAVTVPADPSSAAFLAVAALLVPGGAVTLVGVCTNPLRSALYDTLREMGAQVEMMNARGDSDEPVADLVVRHAPLTGIDVPATRVPSMIDEYPVLAIAAACANGTTRMYGLAELRLKESDRLTAIARGLSACGSRVDIQGDTLIIYGNGRPLLGGARVNAACDHRIAMAFLVLGLVTQEPVTVENAQEAIATSFPNFVQIMNRAGANISDSLENSAR</sequence>
<comment type="catalytic activity">
    <reaction evidence="8">
        <text>3-phosphoshikimate + phosphoenolpyruvate = 5-O-(1-carboxyvinyl)-3-phosphoshikimate + phosphate</text>
        <dbReference type="Rhea" id="RHEA:21256"/>
        <dbReference type="ChEBI" id="CHEBI:43474"/>
        <dbReference type="ChEBI" id="CHEBI:57701"/>
        <dbReference type="ChEBI" id="CHEBI:58702"/>
        <dbReference type="ChEBI" id="CHEBI:145989"/>
        <dbReference type="EC" id="2.5.1.19"/>
    </reaction>
    <physiologicalReaction direction="left-to-right" evidence="8">
        <dbReference type="Rhea" id="RHEA:21257"/>
    </physiologicalReaction>
</comment>
<dbReference type="Pfam" id="PF00275">
    <property type="entry name" value="EPSP_synthase"/>
    <property type="match status" value="1"/>
</dbReference>
<evidence type="ECO:0000259" key="9">
    <source>
        <dbReference type="Pfam" id="PF00275"/>
    </source>
</evidence>
<accession>A0A484H7P1</accession>
<gene>
    <name evidence="10" type="ORF">RIEGSTA812A_PEG_166</name>
</gene>
<dbReference type="HAMAP" id="MF_00210">
    <property type="entry name" value="EPSP_synth"/>
    <property type="match status" value="1"/>
</dbReference>
<comment type="similarity">
    <text evidence="2">Belongs to the EPSP synthase family.</text>
</comment>
<evidence type="ECO:0000256" key="8">
    <source>
        <dbReference type="ARBA" id="ARBA00044633"/>
    </source>
</evidence>
<dbReference type="PIRSF" id="PIRSF000505">
    <property type="entry name" value="EPSPS"/>
    <property type="match status" value="1"/>
</dbReference>
<dbReference type="InterPro" id="IPR001986">
    <property type="entry name" value="Enolpyruvate_Tfrase_dom"/>
</dbReference>
<protein>
    <recommendedName>
        <fullName evidence="3">3-phosphoshikimate 1-carboxyvinyltransferase</fullName>
        <ecNumber evidence="3">2.5.1.19</ecNumber>
    </recommendedName>
</protein>
<dbReference type="Gene3D" id="3.65.10.10">
    <property type="entry name" value="Enolpyruvate transferase domain"/>
    <property type="match status" value="2"/>
</dbReference>
<keyword evidence="6 10" id="KW-0808">Transferase</keyword>
<dbReference type="UniPathway" id="UPA00053">
    <property type="reaction ID" value="UER00089"/>
</dbReference>
<dbReference type="GO" id="GO:0008652">
    <property type="term" value="P:amino acid biosynthetic process"/>
    <property type="evidence" value="ECO:0007669"/>
    <property type="project" value="UniProtKB-KW"/>
</dbReference>
<dbReference type="PROSITE" id="PS00885">
    <property type="entry name" value="EPSP_SYNTHASE_2"/>
    <property type="match status" value="1"/>
</dbReference>
<evidence type="ECO:0000256" key="4">
    <source>
        <dbReference type="ARBA" id="ARBA00022490"/>
    </source>
</evidence>
<evidence type="ECO:0000256" key="2">
    <source>
        <dbReference type="ARBA" id="ARBA00009948"/>
    </source>
</evidence>
<dbReference type="PROSITE" id="PS00104">
    <property type="entry name" value="EPSP_SYNTHASE_1"/>
    <property type="match status" value="1"/>
</dbReference>
<evidence type="ECO:0000256" key="6">
    <source>
        <dbReference type="ARBA" id="ARBA00022679"/>
    </source>
</evidence>
<dbReference type="CDD" id="cd01556">
    <property type="entry name" value="EPSP_synthase"/>
    <property type="match status" value="1"/>
</dbReference>
<dbReference type="FunFam" id="3.65.10.10:FF:000005">
    <property type="entry name" value="3-phosphoshikimate 1-carboxyvinyltransferase"/>
    <property type="match status" value="1"/>
</dbReference>
<reference evidence="10" key="1">
    <citation type="submission" date="2018-10" db="EMBL/GenBank/DDBJ databases">
        <authorList>
            <person name="Gruber-Vodicka H."/>
            <person name="Jaeckle O."/>
        </authorList>
    </citation>
    <scope>NUCLEOTIDE SEQUENCE</scope>
</reference>
<dbReference type="InterPro" id="IPR023193">
    <property type="entry name" value="EPSP_synthase_CS"/>
</dbReference>
<evidence type="ECO:0000313" key="10">
    <source>
        <dbReference type="EMBL" id="VBB68693.1"/>
    </source>
</evidence>
<dbReference type="EC" id="2.5.1.19" evidence="3"/>
<dbReference type="InterPro" id="IPR036968">
    <property type="entry name" value="Enolpyruvate_Tfrase_sf"/>
</dbReference>
<keyword evidence="5" id="KW-0028">Amino-acid biosynthesis</keyword>
<proteinExistence type="inferred from homology"/>
<keyword evidence="7" id="KW-0057">Aromatic amino acid biosynthesis</keyword>
<name>A0A484H7P1_9ZZZZ</name>
<keyword evidence="4" id="KW-0963">Cytoplasm</keyword>
<dbReference type="NCBIfam" id="TIGR01356">
    <property type="entry name" value="aroA"/>
    <property type="match status" value="1"/>
</dbReference>
<dbReference type="PANTHER" id="PTHR21090">
    <property type="entry name" value="AROM/DEHYDROQUINATE SYNTHASE"/>
    <property type="match status" value="1"/>
</dbReference>
<dbReference type="PANTHER" id="PTHR21090:SF5">
    <property type="entry name" value="PENTAFUNCTIONAL AROM POLYPEPTIDE"/>
    <property type="match status" value="1"/>
</dbReference>
<dbReference type="InterPro" id="IPR006264">
    <property type="entry name" value="EPSP_synthase"/>
</dbReference>